<protein>
    <submittedName>
        <fullName evidence="1">Uncharacterized protein</fullName>
    </submittedName>
</protein>
<reference evidence="1 2" key="1">
    <citation type="submission" date="2018-08" db="EMBL/GenBank/DDBJ databases">
        <title>Flavobacterium tibetense sp. nov., isolated from a wetland YonghuCo on Tibetan Plateau.</title>
        <authorList>
            <person name="Phurbu D."/>
            <person name="Lu H."/>
            <person name="Xing P."/>
        </authorList>
    </citation>
    <scope>NUCLEOTIDE SEQUENCE [LARGE SCALE GENOMIC DNA]</scope>
    <source>
        <strain evidence="1 2">DJC</strain>
    </source>
</reference>
<evidence type="ECO:0000313" key="2">
    <source>
        <dbReference type="Proteomes" id="UP000284547"/>
    </source>
</evidence>
<accession>A0A411Z3T7</accession>
<dbReference type="Proteomes" id="UP000284547">
    <property type="component" value="Unassembled WGS sequence"/>
</dbReference>
<name>A0A411Z3T7_9RHOB</name>
<comment type="caution">
    <text evidence="1">The sequence shown here is derived from an EMBL/GenBank/DDBJ whole genome shotgun (WGS) entry which is preliminary data.</text>
</comment>
<organism evidence="1 2">
    <name type="scientific">Pseudotabrizicola alkalilacus</name>
    <dbReference type="NCBI Taxonomy" id="2305252"/>
    <lineage>
        <taxon>Bacteria</taxon>
        <taxon>Pseudomonadati</taxon>
        <taxon>Pseudomonadota</taxon>
        <taxon>Alphaproteobacteria</taxon>
        <taxon>Rhodobacterales</taxon>
        <taxon>Paracoccaceae</taxon>
        <taxon>Pseudotabrizicola</taxon>
    </lineage>
</organism>
<dbReference type="EMBL" id="QWEY01000003">
    <property type="protein sequence ID" value="RGP37692.1"/>
    <property type="molecule type" value="Genomic_DNA"/>
</dbReference>
<dbReference type="AlphaFoldDB" id="A0A411Z3T7"/>
<evidence type="ECO:0000313" key="1">
    <source>
        <dbReference type="EMBL" id="RGP37692.1"/>
    </source>
</evidence>
<keyword evidence="2" id="KW-1185">Reference proteome</keyword>
<sequence length="95" mass="9898">MLTIEAGNFKASMAANAAPAFSSGLRDTLKASATADRERVSQLLTDMVGAFGGTEVVRAGNHITLRNPIATQDFIVPKAIVPDLADQIDRAVSAA</sequence>
<gene>
    <name evidence="1" type="ORF">D1012_07170</name>
</gene>
<proteinExistence type="predicted"/>